<dbReference type="SUPFAM" id="SSF48371">
    <property type="entry name" value="ARM repeat"/>
    <property type="match status" value="1"/>
</dbReference>
<evidence type="ECO:0000256" key="4">
    <source>
        <dbReference type="ARBA" id="ARBA00022553"/>
    </source>
</evidence>
<protein>
    <recommendedName>
        <fullName evidence="10">Tuberin</fullName>
    </recommendedName>
</protein>
<feature type="transmembrane region" description="Helical" evidence="12">
    <location>
        <begin position="182"/>
        <end position="200"/>
    </location>
</feature>
<keyword evidence="5" id="KW-0832">Ubl conjugation</keyword>
<dbReference type="SUPFAM" id="SSF111347">
    <property type="entry name" value="Rap/Ran-GAP"/>
    <property type="match status" value="1"/>
</dbReference>
<dbReference type="GO" id="GO:0045202">
    <property type="term" value="C:synapse"/>
    <property type="evidence" value="ECO:0007669"/>
    <property type="project" value="UniProtKB-ARBA"/>
</dbReference>
<dbReference type="GO" id="GO:0051056">
    <property type="term" value="P:regulation of small GTPase mediated signal transduction"/>
    <property type="evidence" value="ECO:0007669"/>
    <property type="project" value="InterPro"/>
</dbReference>
<sequence length="1680" mass="188384">MAKPQSKDSGLKEKFKNLLGLGTSRGSSKSSEGKQTEFIITAEILKELSIECGLSNRIRAISQICEVAKTKKIEEHAVEAIWKVVADMLQPERPAEARHAVLHLLKSIVQGQGERLGILRAHFFKVIKDYPSNEDLHERLEVFKLTLYLQWMDVGLSSEFLLVLVNLVKFNSCYLEDYVADMVHLLVCFVFCVTILSFSFPKISLQVLDAVVCYNCLPSENLPVFIITLCRTINVKELCEPCWKLMRNLLGTHLGHSAIYNMCRIMEDRAYMADAALLRGAVFFVGMALWGAHRLNSLKNSPTSVLPSFLKAMTCPNAVVSYEIVLSITRLIKKYGKELQAVTWDILLDIIERLLQQLQSLESQELKSIVHDLLTTVEELCDQNEFHGSEERFFELVERCADQRPESSVLNLIAYRAQSIHPAKDGWIHNLQMLMERFFRNESRSAVRIKVLDVLSFVLSINRQFYEEELINLVVISQLAHIPEDKDHQVRKLATQLLVDLAEGCNTHHFNSLLDIIEKSELEERDLLSYSASLEDVKTAVLGLLIILQTKLYSLPSSHAMRVYEMLIHHVQRHYMYSYSLPVASSIRLQVFDFLLMLRADSLHRLGLSNKDGAVRFSPYCLCDFVKWYVWNVIGLAFKMNRIHHTKIFHPIFFLSFQETDWKVLKLVLNKLPESLRYKVLFLTSPCNIDLLASALSYMLTDKKTTDRLHGTPEGFSRTDLHLAVVPVLTALISYHNYLDKAKQREIVYCLEHGLIYRCMPDIIIKALPVLIVKLTHISATANMAIPLLEFLSTLARLPHLYRNFAAEQYASVFAISLPYTNPSKFNQYIVCLAHHVIAMWFIRCRLPFRKDFVPYITKGLRSNVLLSFDDTPEKDSFRARSTSLNERPKSRIQTSITSSSLGSADENSMAQADDNLKNLHLELTETCLDMMARYVFSNFTAVPKRSPVGEFLLAGGRTKTWLVGNKLVTITTSVGTGTRSLLGLDSGEFQSSTESSSDPVLQVRQTKEAPAKLESQAGQQVCRSSRNRVRSMSGGHALRVGALDSSASHFPGGSASQGTQSPPAPSSRSEKSNPAPQTPLQKEKANLAAYVPLLTQGWAEILVRRPTGNTSWLMSLENPLSPFSSDINNMPLQELSNALMAAERFKEHRETALYKSLSVPSSSLATGTAKPSLLQRSNTESAVVLEEGSPSEMELKETEFPAESPESEDFETSCSEQSSSTSSQEEKSLKSDDLVEGGIPIGRVLPSEDGRTLEELSFQPSQPLSKSSSSPELQTLQEVLKDANGREVTRRLSTEVKSKSQSGNLEGDGLGSWLTKGEDARAAGSGGLDGTGLATSPRSPSGHRPRGYTISDSAPSRRGKRIERDAFRSRAAASNAEKVPGINPSFVFLQLYHSPFFGDENNKPLLLPNETFEKSVQLLDQIPSYDTHKIAVLYVGEGQSNNEIAILSNEHGSYRYTEFLTGLGKLIELKDCQPDKIYLGGLDVCGEDGQFTYSIFHIATLMPTKDLDKYRCDKKRHLGNDFVSIVYNDSGEDFKLGTIKGQFNFVHVIITPLDYDCNLVTLQCRKDMEGLVDTSVAKIISDKNLPFVARQMALHANMASQVHHSRSNPTDTYPSKWIARLRHIKRLRHRLREETQYQTPGLPLQMHSSAPTKPPPQIPQDPPPTYETGQRKRLISSGG</sequence>
<evidence type="ECO:0000256" key="1">
    <source>
        <dbReference type="ARBA" id="ARBA00004514"/>
    </source>
</evidence>
<evidence type="ECO:0000256" key="8">
    <source>
        <dbReference type="ARBA" id="ARBA00023765"/>
    </source>
</evidence>
<dbReference type="InterPro" id="IPR011989">
    <property type="entry name" value="ARM-like"/>
</dbReference>
<reference evidence="14" key="3">
    <citation type="submission" date="2025-09" db="UniProtKB">
        <authorList>
            <consortium name="Ensembl"/>
        </authorList>
    </citation>
    <scope>IDENTIFICATION</scope>
</reference>
<feature type="region of interest" description="Disordered" evidence="11">
    <location>
        <begin position="988"/>
        <end position="1081"/>
    </location>
</feature>
<keyword evidence="12" id="KW-0812">Transmembrane</keyword>
<dbReference type="InterPro" id="IPR035974">
    <property type="entry name" value="Rap/Ran-GAP_sf"/>
</dbReference>
<evidence type="ECO:0000259" key="13">
    <source>
        <dbReference type="PROSITE" id="PS50085"/>
    </source>
</evidence>
<dbReference type="GO" id="GO:0033596">
    <property type="term" value="C:TSC1-TSC2 complex"/>
    <property type="evidence" value="ECO:0007669"/>
    <property type="project" value="InterPro"/>
</dbReference>
<dbReference type="GO" id="GO:0046627">
    <property type="term" value="P:negative regulation of insulin receptor signaling pathway"/>
    <property type="evidence" value="ECO:0007669"/>
    <property type="project" value="TreeGrafter"/>
</dbReference>
<dbReference type="GO" id="GO:0030178">
    <property type="term" value="P:negative regulation of Wnt signaling pathway"/>
    <property type="evidence" value="ECO:0007669"/>
    <property type="project" value="TreeGrafter"/>
</dbReference>
<evidence type="ECO:0000256" key="6">
    <source>
        <dbReference type="ARBA" id="ARBA00023136"/>
    </source>
</evidence>
<reference evidence="14" key="1">
    <citation type="submission" date="2019-08" db="EMBL/GenBank/DDBJ databases">
        <title>Three high-quality genomes provides insights into domestication of ducks.</title>
        <authorList>
            <person name="Hou Z.C."/>
            <person name="Zhu F."/>
            <person name="Yin Z.T."/>
            <person name="Zhang F."/>
        </authorList>
    </citation>
    <scope>NUCLEOTIDE SEQUENCE [LARGE SCALE GENOMIC DNA]</scope>
</reference>
<evidence type="ECO:0000256" key="5">
    <source>
        <dbReference type="ARBA" id="ARBA00022843"/>
    </source>
</evidence>
<evidence type="ECO:0000256" key="11">
    <source>
        <dbReference type="SAM" id="MobiDB-lite"/>
    </source>
</evidence>
<feature type="transmembrane region" description="Helical" evidence="12">
    <location>
        <begin position="271"/>
        <end position="292"/>
    </location>
</feature>
<keyword evidence="7" id="KW-0458">Lysosome</keyword>
<evidence type="ECO:0000256" key="9">
    <source>
        <dbReference type="ARBA" id="ARBA00054764"/>
    </source>
</evidence>
<organism evidence="14 15">
    <name type="scientific">Anas platyrhynchos</name>
    <name type="common">Mallard</name>
    <name type="synonym">Anas boschas</name>
    <dbReference type="NCBI Taxonomy" id="8839"/>
    <lineage>
        <taxon>Eukaryota</taxon>
        <taxon>Metazoa</taxon>
        <taxon>Chordata</taxon>
        <taxon>Craniata</taxon>
        <taxon>Vertebrata</taxon>
        <taxon>Euteleostomi</taxon>
        <taxon>Archelosauria</taxon>
        <taxon>Archosauria</taxon>
        <taxon>Dinosauria</taxon>
        <taxon>Saurischia</taxon>
        <taxon>Theropoda</taxon>
        <taxon>Coelurosauria</taxon>
        <taxon>Aves</taxon>
        <taxon>Neognathae</taxon>
        <taxon>Galloanserae</taxon>
        <taxon>Anseriformes</taxon>
        <taxon>Anatidae</taxon>
        <taxon>Anatinae</taxon>
        <taxon>Anas</taxon>
    </lineage>
</organism>
<keyword evidence="3" id="KW-0963">Cytoplasm</keyword>
<feature type="domain" description="Rap-GAP" evidence="13">
    <location>
        <begin position="1417"/>
        <end position="1636"/>
    </location>
</feature>
<dbReference type="GO" id="GO:0005096">
    <property type="term" value="F:GTPase activator activity"/>
    <property type="evidence" value="ECO:0007669"/>
    <property type="project" value="UniProtKB-KW"/>
</dbReference>
<dbReference type="InterPro" id="IPR018515">
    <property type="entry name" value="Tuberin-type_domain"/>
</dbReference>
<feature type="compositionally biased region" description="Pro residues" evidence="11">
    <location>
        <begin position="1653"/>
        <end position="1666"/>
    </location>
</feature>
<feature type="compositionally biased region" description="Polar residues" evidence="11">
    <location>
        <begin position="880"/>
        <end position="908"/>
    </location>
</feature>
<dbReference type="GO" id="GO:0051726">
    <property type="term" value="P:regulation of cell cycle"/>
    <property type="evidence" value="ECO:0007669"/>
    <property type="project" value="TreeGrafter"/>
</dbReference>
<dbReference type="Pfam" id="PF03542">
    <property type="entry name" value="Tuberin"/>
    <property type="match status" value="1"/>
</dbReference>
<comment type="function">
    <text evidence="9">Catalytic component of the TSC-TBC complex, a multiprotein complex that acts as a negative regulator of the canonical mTORC1 complex, an evolutionarily conserved central nutrient sensor that stimulates anabolic reactions and macromolecule biosynthesis to promote cellular biomass generation and growth. Within the TSC-TBC complex, TSC2 acts as a GTPase-activating protein (GAP) for the small GTPase RHEB, a direct activator of the protein kinase activity of mTORC1. In absence of nutrients, the TSC-TBC complex inhibits mTORC1, thereby preventing phosphorylation of ribosomal protein S6 kinase (RPS6KB1 and RPS6KB2) and EIF4EBP1 (4E-BP1) by the mTORC1 signaling. The TSC-TBC complex is inactivated in response to nutrients, relieving inhibition of mTORC1. Involved in microtubule-mediated protein transport via its ability to regulate mTORC1 signaling. Also stimulates the intrinsic GTPase activity of the Ras-related proteins RAP1A and RAB5.</text>
</comment>
<keyword evidence="2" id="KW-0343">GTPase activation</keyword>
<dbReference type="InterPro" id="IPR027107">
    <property type="entry name" value="Tuberin/Ral-act_asu"/>
</dbReference>
<feature type="compositionally biased region" description="Low complexity" evidence="11">
    <location>
        <begin position="988"/>
        <end position="998"/>
    </location>
</feature>
<dbReference type="GO" id="GO:0051898">
    <property type="term" value="P:negative regulation of phosphatidylinositol 3-kinase/protein kinase B signal transduction"/>
    <property type="evidence" value="ECO:0007669"/>
    <property type="project" value="TreeGrafter"/>
</dbReference>
<dbReference type="PRINTS" id="PR01431">
    <property type="entry name" value="TUBERIN"/>
</dbReference>
<dbReference type="Proteomes" id="UP000694400">
    <property type="component" value="Chromosome 15"/>
</dbReference>
<feature type="compositionally biased region" description="Basic and acidic residues" evidence="11">
    <location>
        <begin position="1281"/>
        <end position="1299"/>
    </location>
</feature>
<dbReference type="InterPro" id="IPR000331">
    <property type="entry name" value="Rap/Ran_GAP_dom"/>
</dbReference>
<dbReference type="GO" id="GO:0016241">
    <property type="term" value="P:regulation of macroautophagy"/>
    <property type="evidence" value="ECO:0007669"/>
    <property type="project" value="UniProtKB-ARBA"/>
</dbReference>
<reference evidence="14" key="2">
    <citation type="submission" date="2025-08" db="UniProtKB">
        <authorList>
            <consortium name="Ensembl"/>
        </authorList>
    </citation>
    <scope>IDENTIFICATION</scope>
</reference>
<dbReference type="Pfam" id="PF02145">
    <property type="entry name" value="Rap_GAP"/>
    <property type="match status" value="1"/>
</dbReference>
<dbReference type="PANTHER" id="PTHR10063">
    <property type="entry name" value="TUBERIN"/>
    <property type="match status" value="1"/>
</dbReference>
<dbReference type="FunFam" id="3.40.50.11210:FF:000004">
    <property type="entry name" value="Tuberin isoform X3"/>
    <property type="match status" value="1"/>
</dbReference>
<dbReference type="PROSITE" id="PS50085">
    <property type="entry name" value="RAPGAP"/>
    <property type="match status" value="1"/>
</dbReference>
<feature type="region of interest" description="Disordered" evidence="11">
    <location>
        <begin position="1281"/>
        <end position="1363"/>
    </location>
</feature>
<keyword evidence="12" id="KW-1133">Transmembrane helix</keyword>
<dbReference type="InterPro" id="IPR003913">
    <property type="entry name" value="Tuberin"/>
</dbReference>
<feature type="compositionally biased region" description="Low complexity" evidence="11">
    <location>
        <begin position="1213"/>
        <end position="1224"/>
    </location>
</feature>
<feature type="region of interest" description="Disordered" evidence="11">
    <location>
        <begin position="1636"/>
        <end position="1680"/>
    </location>
</feature>
<evidence type="ECO:0000313" key="14">
    <source>
        <dbReference type="Ensembl" id="ENSAPLP00020024535.1"/>
    </source>
</evidence>
<dbReference type="InterPro" id="IPR024584">
    <property type="entry name" value="Tuberin_N"/>
</dbReference>
<dbReference type="Gene3D" id="3.40.50.11210">
    <property type="entry name" value="Rap/Ran-GAP"/>
    <property type="match status" value="1"/>
</dbReference>
<dbReference type="Ensembl" id="ENSAPLT00020026460.1">
    <property type="protein sequence ID" value="ENSAPLP00020024535.1"/>
    <property type="gene ID" value="ENSAPLG00020004949.1"/>
</dbReference>
<dbReference type="GO" id="GO:0032007">
    <property type="term" value="P:negative regulation of TOR signaling"/>
    <property type="evidence" value="ECO:0007669"/>
    <property type="project" value="InterPro"/>
</dbReference>
<keyword evidence="6 12" id="KW-0472">Membrane</keyword>
<dbReference type="GO" id="GO:0005765">
    <property type="term" value="C:lysosomal membrane"/>
    <property type="evidence" value="ECO:0007669"/>
    <property type="project" value="UniProtKB-SubCell"/>
</dbReference>
<dbReference type="GO" id="GO:0005634">
    <property type="term" value="C:nucleus"/>
    <property type="evidence" value="ECO:0007669"/>
    <property type="project" value="InterPro"/>
</dbReference>
<evidence type="ECO:0000256" key="2">
    <source>
        <dbReference type="ARBA" id="ARBA00022468"/>
    </source>
</evidence>
<dbReference type="Pfam" id="PF11864">
    <property type="entry name" value="DUF3384"/>
    <property type="match status" value="2"/>
</dbReference>
<keyword evidence="4" id="KW-0597">Phosphoprotein</keyword>
<feature type="region of interest" description="Disordered" evidence="11">
    <location>
        <begin position="875"/>
        <end position="908"/>
    </location>
</feature>
<evidence type="ECO:0000256" key="12">
    <source>
        <dbReference type="SAM" id="Phobius"/>
    </source>
</evidence>
<proteinExistence type="predicted"/>
<accession>A0A8B9ZKN1</accession>
<dbReference type="InterPro" id="IPR016024">
    <property type="entry name" value="ARM-type_fold"/>
</dbReference>
<dbReference type="PANTHER" id="PTHR10063:SF0">
    <property type="entry name" value="TUBERIN"/>
    <property type="match status" value="1"/>
</dbReference>
<evidence type="ECO:0000313" key="15">
    <source>
        <dbReference type="Proteomes" id="UP000694400"/>
    </source>
</evidence>
<name>A0A8B9ZKN1_ANAPL</name>
<evidence type="ECO:0000256" key="10">
    <source>
        <dbReference type="ARBA" id="ARBA00070662"/>
    </source>
</evidence>
<evidence type="ECO:0000256" key="3">
    <source>
        <dbReference type="ARBA" id="ARBA00022490"/>
    </source>
</evidence>
<feature type="compositionally biased region" description="Basic and acidic residues" evidence="11">
    <location>
        <begin position="1225"/>
        <end position="1234"/>
    </location>
</feature>
<feature type="region of interest" description="Disordered" evidence="11">
    <location>
        <begin position="1161"/>
        <end position="1249"/>
    </location>
</feature>
<comment type="subcellular location">
    <subcellularLocation>
        <location evidence="1">Cytoplasm</location>
        <location evidence="1">Cytosol</location>
    </subcellularLocation>
    <subcellularLocation>
        <location evidence="8">Lysosome membrane</location>
        <topology evidence="8">Peripheral membrane protein</topology>
    </subcellularLocation>
</comment>
<evidence type="ECO:0000256" key="7">
    <source>
        <dbReference type="ARBA" id="ARBA00023228"/>
    </source>
</evidence>
<dbReference type="Gene3D" id="1.25.10.10">
    <property type="entry name" value="Leucine-rich Repeat Variant"/>
    <property type="match status" value="1"/>
</dbReference>